<comment type="caution">
    <text evidence="14">The sequence shown here is derived from an EMBL/GenBank/DDBJ whole genome shotgun (WGS) entry which is preliminary data.</text>
</comment>
<dbReference type="GO" id="GO:0019843">
    <property type="term" value="F:rRNA binding"/>
    <property type="evidence" value="ECO:0007669"/>
    <property type="project" value="UniProtKB-UniRule"/>
</dbReference>
<comment type="subcellular location">
    <subcellularLocation>
        <location evidence="1 12">Cytoplasm</location>
    </subcellularLocation>
</comment>
<evidence type="ECO:0000313" key="14">
    <source>
        <dbReference type="EMBL" id="REG10806.1"/>
    </source>
</evidence>
<dbReference type="GO" id="GO:0005737">
    <property type="term" value="C:cytoplasm"/>
    <property type="evidence" value="ECO:0007669"/>
    <property type="project" value="UniProtKB-SubCell"/>
</dbReference>
<evidence type="ECO:0000256" key="6">
    <source>
        <dbReference type="ARBA" id="ARBA00022679"/>
    </source>
</evidence>
<comment type="similarity">
    <text evidence="12">Belongs to the radical SAM superfamily. RlmN family.</text>
</comment>
<dbReference type="GO" id="GO:0046872">
    <property type="term" value="F:metal ion binding"/>
    <property type="evidence" value="ECO:0007669"/>
    <property type="project" value="UniProtKB-KW"/>
</dbReference>
<feature type="binding site" evidence="12">
    <location>
        <position position="292"/>
    </location>
    <ligand>
        <name>S-adenosyl-L-methionine</name>
        <dbReference type="ChEBI" id="CHEBI:59789"/>
    </ligand>
</feature>
<dbReference type="GO" id="GO:0070040">
    <property type="term" value="F:rRNA (adenine(2503)-C2-)-methyltransferase activity"/>
    <property type="evidence" value="ECO:0007669"/>
    <property type="project" value="UniProtKB-UniRule"/>
</dbReference>
<feature type="active site" description="Proton acceptor" evidence="12">
    <location>
        <position position="91"/>
    </location>
</feature>
<keyword evidence="10 12" id="KW-0408">Iron</keyword>
<dbReference type="Gene3D" id="1.10.150.530">
    <property type="match status" value="1"/>
</dbReference>
<dbReference type="SFLD" id="SFLDF00275">
    <property type="entry name" value="adenosine_C2_methyltransferase"/>
    <property type="match status" value="1"/>
</dbReference>
<dbReference type="GO" id="GO:0002935">
    <property type="term" value="F:tRNA (adenine(37)-C2)-methyltransferase activity"/>
    <property type="evidence" value="ECO:0007669"/>
    <property type="project" value="UniProtKB-UniRule"/>
</dbReference>
<dbReference type="InterPro" id="IPR004383">
    <property type="entry name" value="rRNA_lsu_MTrfase_RlmN/Cfr"/>
</dbReference>
<dbReference type="NCBIfam" id="TIGR00048">
    <property type="entry name" value="rRNA_mod_RlmN"/>
    <property type="match status" value="1"/>
</dbReference>
<comment type="miscellaneous">
    <text evidence="12">Reaction proceeds by a ping-pong mechanism involving intermediate methylation of a conserved cysteine residue.</text>
</comment>
<dbReference type="GO" id="GO:0070475">
    <property type="term" value="P:rRNA base methylation"/>
    <property type="evidence" value="ECO:0007669"/>
    <property type="project" value="UniProtKB-UniRule"/>
</dbReference>
<dbReference type="Pfam" id="PF04055">
    <property type="entry name" value="Radical_SAM"/>
    <property type="match status" value="1"/>
</dbReference>
<dbReference type="GO" id="GO:0030488">
    <property type="term" value="P:tRNA methylation"/>
    <property type="evidence" value="ECO:0007669"/>
    <property type="project" value="UniProtKB-UniRule"/>
</dbReference>
<evidence type="ECO:0000313" key="15">
    <source>
        <dbReference type="Proteomes" id="UP000256388"/>
    </source>
</evidence>
<keyword evidence="7 12" id="KW-0949">S-adenosyl-L-methionine</keyword>
<dbReference type="SFLD" id="SFLDG01062">
    <property type="entry name" value="methyltransferase_(Class_A)"/>
    <property type="match status" value="1"/>
</dbReference>
<dbReference type="FunFam" id="3.20.20.70:FF:000014">
    <property type="entry name" value="Probable dual-specificity RNA methyltransferase RlmN"/>
    <property type="match status" value="1"/>
</dbReference>
<comment type="function">
    <text evidence="12">Specifically methylates position 2 of adenine 2503 in 23S rRNA and position 2 of adenine 37 in tRNAs.</text>
</comment>
<keyword evidence="9 12" id="KW-0479">Metal-binding</keyword>
<keyword evidence="11 12" id="KW-0411">Iron-sulfur</keyword>
<dbReference type="SUPFAM" id="SSF102114">
    <property type="entry name" value="Radical SAM enzymes"/>
    <property type="match status" value="1"/>
</dbReference>
<comment type="catalytic activity">
    <reaction evidence="12">
        <text>adenosine(37) in tRNA + 2 reduced [2Fe-2S]-[ferredoxin] + 2 S-adenosyl-L-methionine = 2-methyladenosine(37) in tRNA + 5'-deoxyadenosine + L-methionine + 2 oxidized [2Fe-2S]-[ferredoxin] + S-adenosyl-L-homocysteine</text>
        <dbReference type="Rhea" id="RHEA:43332"/>
        <dbReference type="Rhea" id="RHEA-COMP:10000"/>
        <dbReference type="Rhea" id="RHEA-COMP:10001"/>
        <dbReference type="Rhea" id="RHEA-COMP:10162"/>
        <dbReference type="Rhea" id="RHEA-COMP:10485"/>
        <dbReference type="ChEBI" id="CHEBI:17319"/>
        <dbReference type="ChEBI" id="CHEBI:33737"/>
        <dbReference type="ChEBI" id="CHEBI:33738"/>
        <dbReference type="ChEBI" id="CHEBI:57844"/>
        <dbReference type="ChEBI" id="CHEBI:57856"/>
        <dbReference type="ChEBI" id="CHEBI:59789"/>
        <dbReference type="ChEBI" id="CHEBI:74411"/>
        <dbReference type="ChEBI" id="CHEBI:74497"/>
        <dbReference type="EC" id="2.1.1.192"/>
    </reaction>
</comment>
<dbReference type="RefSeq" id="WP_116223962.1">
    <property type="nucleotide sequence ID" value="NZ_AP018437.1"/>
</dbReference>
<evidence type="ECO:0000256" key="1">
    <source>
        <dbReference type="ARBA" id="ARBA00004496"/>
    </source>
</evidence>
<evidence type="ECO:0000256" key="3">
    <source>
        <dbReference type="ARBA" id="ARBA00022490"/>
    </source>
</evidence>
<accession>A0A347ZTI8</accession>
<dbReference type="InterPro" id="IPR027492">
    <property type="entry name" value="RNA_MTrfase_RlmN"/>
</dbReference>
<comment type="caution">
    <text evidence="12">Lacks conserved residue(s) required for the propagation of feature annotation.</text>
</comment>
<dbReference type="Gene3D" id="3.20.20.70">
    <property type="entry name" value="Aldolase class I"/>
    <property type="match status" value="1"/>
</dbReference>
<sequence length="344" mass="38537">MNNFFDLQYEDLEDELRGLSQPGFRAKQIWQGVYQLQHSSWQDFTNIPKELRVFLESHYSLVSLNVLDETSALDQQSTKYLFSLSDGNFVESVILRNNDRITLCISTQSGCPVGCVFCATGKFGFFRDLTSGEIVEQVIHLSRLLSQQGEHITNIVLMGMGEPFLNFEATLDAVKRFNDNFGMNIGARRITISTIGIPDKILRFAQEGLQINLAVSLHAPNDALRRELVPVAARIHISELMQACRQYIKATNRRITFEYVLINGVNDQPQQAEELAALLSGMLCHVNLIGLNPTAHYPGRTPSHQTMNAFGHILLSHNIPTSIRNSQGSDIQAACGQLAGRMRK</sequence>
<feature type="binding site" evidence="12">
    <location>
        <position position="111"/>
    </location>
    <ligand>
        <name>[4Fe-4S] cluster</name>
        <dbReference type="ChEBI" id="CHEBI:49883"/>
        <note>4Fe-4S-S-AdoMet</note>
    </ligand>
</feature>
<feature type="domain" description="Radical SAM core" evidence="13">
    <location>
        <begin position="97"/>
        <end position="324"/>
    </location>
</feature>
<comment type="cofactor">
    <cofactor evidence="12">
        <name>[4Fe-4S] cluster</name>
        <dbReference type="ChEBI" id="CHEBI:49883"/>
    </cofactor>
    <text evidence="12">Binds 1 [4Fe-4S] cluster. The cluster is coordinated with 3 cysteines and an exchangeable S-adenosyl-L-methionine.</text>
</comment>
<dbReference type="OrthoDB" id="9793973at2"/>
<keyword evidence="12" id="KW-1015">Disulfide bond</keyword>
<evidence type="ECO:0000256" key="10">
    <source>
        <dbReference type="ARBA" id="ARBA00023004"/>
    </source>
</evidence>
<evidence type="ECO:0000256" key="7">
    <source>
        <dbReference type="ARBA" id="ARBA00022691"/>
    </source>
</evidence>
<dbReference type="HAMAP" id="MF_01849">
    <property type="entry name" value="RNA_methyltr_RlmN"/>
    <property type="match status" value="1"/>
</dbReference>
<proteinExistence type="inferred from homology"/>
<keyword evidence="5 12" id="KW-0489">Methyltransferase</keyword>
<feature type="binding site" evidence="12">
    <location>
        <begin position="216"/>
        <end position="218"/>
    </location>
    <ligand>
        <name>S-adenosyl-L-methionine</name>
        <dbReference type="ChEBI" id="CHEBI:59789"/>
    </ligand>
</feature>
<feature type="binding site" evidence="12">
    <location>
        <begin position="161"/>
        <end position="162"/>
    </location>
    <ligand>
        <name>S-adenosyl-L-methionine</name>
        <dbReference type="ChEBI" id="CHEBI:59789"/>
    </ligand>
</feature>
<gene>
    <name evidence="12" type="primary">rlmN</name>
    <name evidence="14" type="ORF">DFR64_0670</name>
</gene>
<evidence type="ECO:0000256" key="5">
    <source>
        <dbReference type="ARBA" id="ARBA00022603"/>
    </source>
</evidence>
<evidence type="ECO:0000256" key="9">
    <source>
        <dbReference type="ARBA" id="ARBA00022723"/>
    </source>
</evidence>
<keyword evidence="4 12" id="KW-0698">rRNA processing</keyword>
<dbReference type="PIRSF" id="PIRSF006004">
    <property type="entry name" value="CHP00048"/>
    <property type="match status" value="1"/>
</dbReference>
<dbReference type="SFLD" id="SFLDS00029">
    <property type="entry name" value="Radical_SAM"/>
    <property type="match status" value="1"/>
</dbReference>
<dbReference type="Proteomes" id="UP000256388">
    <property type="component" value="Unassembled WGS sequence"/>
</dbReference>
<reference evidence="14 15" key="1">
    <citation type="submission" date="2018-08" db="EMBL/GenBank/DDBJ databases">
        <title>Genomic Encyclopedia of Type Strains, Phase IV (KMG-IV): sequencing the most valuable type-strain genomes for metagenomic binning, comparative biology and taxonomic classification.</title>
        <authorList>
            <person name="Goeker M."/>
        </authorList>
    </citation>
    <scope>NUCLEOTIDE SEQUENCE [LARGE SCALE GENOMIC DNA]</scope>
    <source>
        <strain evidence="14 15">DSM 23923</strain>
    </source>
</reference>
<dbReference type="InterPro" id="IPR040072">
    <property type="entry name" value="Methyltransferase_A"/>
</dbReference>
<keyword evidence="6 12" id="KW-0808">Transferase</keyword>
<protein>
    <recommendedName>
        <fullName evidence="12">Probable dual-specificity RNA methyltransferase RlmN</fullName>
        <ecNumber evidence="12">2.1.1.192</ecNumber>
    </recommendedName>
    <alternativeName>
        <fullName evidence="12">23S rRNA (adenine(2503)-C(2))-methyltransferase</fullName>
    </alternativeName>
    <alternativeName>
        <fullName evidence="12">23S rRNA m2A2503 methyltransferase</fullName>
    </alternativeName>
    <alternativeName>
        <fullName evidence="12">Ribosomal RNA large subunit methyltransferase N</fullName>
    </alternativeName>
    <alternativeName>
        <fullName evidence="12">tRNA (adenine(37)-C(2))-methyltransferase</fullName>
    </alternativeName>
    <alternativeName>
        <fullName evidence="12">tRNA m2A37 methyltransferase</fullName>
    </alternativeName>
</protein>
<dbReference type="InterPro" id="IPR048641">
    <property type="entry name" value="RlmN_N"/>
</dbReference>
<keyword evidence="8 12" id="KW-0819">tRNA processing</keyword>
<dbReference type="PROSITE" id="PS51918">
    <property type="entry name" value="RADICAL_SAM"/>
    <property type="match status" value="1"/>
</dbReference>
<dbReference type="InterPro" id="IPR013785">
    <property type="entry name" value="Aldolase_TIM"/>
</dbReference>
<evidence type="ECO:0000256" key="12">
    <source>
        <dbReference type="HAMAP-Rule" id="MF_01849"/>
    </source>
</evidence>
<dbReference type="PANTHER" id="PTHR30544:SF5">
    <property type="entry name" value="RADICAL SAM CORE DOMAIN-CONTAINING PROTEIN"/>
    <property type="match status" value="1"/>
</dbReference>
<dbReference type="InterPro" id="IPR058240">
    <property type="entry name" value="rSAM_sf"/>
</dbReference>
<dbReference type="GO" id="GO:0000049">
    <property type="term" value="F:tRNA binding"/>
    <property type="evidence" value="ECO:0007669"/>
    <property type="project" value="UniProtKB-UniRule"/>
</dbReference>
<feature type="active site" description="S-methylcysteine intermediate" evidence="12">
    <location>
        <position position="335"/>
    </location>
</feature>
<keyword evidence="3 12" id="KW-0963">Cytoplasm</keyword>
<evidence type="ECO:0000256" key="11">
    <source>
        <dbReference type="ARBA" id="ARBA00023014"/>
    </source>
</evidence>
<evidence type="ECO:0000256" key="4">
    <source>
        <dbReference type="ARBA" id="ARBA00022552"/>
    </source>
</evidence>
<dbReference type="GO" id="GO:0051539">
    <property type="term" value="F:4 iron, 4 sulfur cluster binding"/>
    <property type="evidence" value="ECO:0007669"/>
    <property type="project" value="UniProtKB-UniRule"/>
</dbReference>
<dbReference type="EMBL" id="QUMS01000001">
    <property type="protein sequence ID" value="REG10806.1"/>
    <property type="molecule type" value="Genomic_DNA"/>
</dbReference>
<dbReference type="PANTHER" id="PTHR30544">
    <property type="entry name" value="23S RRNA METHYLTRANSFERASE"/>
    <property type="match status" value="1"/>
</dbReference>
<comment type="catalytic activity">
    <reaction evidence="12">
        <text>adenosine(2503) in 23S rRNA + 2 reduced [2Fe-2S]-[ferredoxin] + 2 S-adenosyl-L-methionine = 2-methyladenosine(2503) in 23S rRNA + 5'-deoxyadenosine + L-methionine + 2 oxidized [2Fe-2S]-[ferredoxin] + S-adenosyl-L-homocysteine</text>
        <dbReference type="Rhea" id="RHEA:42916"/>
        <dbReference type="Rhea" id="RHEA-COMP:10000"/>
        <dbReference type="Rhea" id="RHEA-COMP:10001"/>
        <dbReference type="Rhea" id="RHEA-COMP:10152"/>
        <dbReference type="Rhea" id="RHEA-COMP:10282"/>
        <dbReference type="ChEBI" id="CHEBI:17319"/>
        <dbReference type="ChEBI" id="CHEBI:33737"/>
        <dbReference type="ChEBI" id="CHEBI:33738"/>
        <dbReference type="ChEBI" id="CHEBI:57844"/>
        <dbReference type="ChEBI" id="CHEBI:57856"/>
        <dbReference type="ChEBI" id="CHEBI:59789"/>
        <dbReference type="ChEBI" id="CHEBI:74411"/>
        <dbReference type="ChEBI" id="CHEBI:74497"/>
        <dbReference type="EC" id="2.1.1.192"/>
    </reaction>
</comment>
<feature type="binding site" evidence="12">
    <location>
        <position position="118"/>
    </location>
    <ligand>
        <name>[4Fe-4S] cluster</name>
        <dbReference type="ChEBI" id="CHEBI:49883"/>
        <note>4Fe-4S-S-AdoMet</note>
    </ligand>
</feature>
<dbReference type="EC" id="2.1.1.192" evidence="12"/>
<dbReference type="AlphaFoldDB" id="A0A347ZTI8"/>
<keyword evidence="2 12" id="KW-0004">4Fe-4S</keyword>
<name>A0A347ZTI8_9CHLR</name>
<keyword evidence="15" id="KW-1185">Reference proteome</keyword>
<feature type="binding site" evidence="12">
    <location>
        <position position="115"/>
    </location>
    <ligand>
        <name>[4Fe-4S] cluster</name>
        <dbReference type="ChEBI" id="CHEBI:49883"/>
        <note>4Fe-4S-S-AdoMet</note>
    </ligand>
</feature>
<feature type="binding site" evidence="12">
    <location>
        <position position="193"/>
    </location>
    <ligand>
        <name>S-adenosyl-L-methionine</name>
        <dbReference type="ChEBI" id="CHEBI:59789"/>
    </ligand>
</feature>
<dbReference type="Pfam" id="PF21016">
    <property type="entry name" value="RlmN_N"/>
    <property type="match status" value="1"/>
</dbReference>
<evidence type="ECO:0000256" key="2">
    <source>
        <dbReference type="ARBA" id="ARBA00022485"/>
    </source>
</evidence>
<dbReference type="InterPro" id="IPR007197">
    <property type="entry name" value="rSAM"/>
</dbReference>
<organism evidence="14 15">
    <name type="scientific">Pelolinea submarina</name>
    <dbReference type="NCBI Taxonomy" id="913107"/>
    <lineage>
        <taxon>Bacteria</taxon>
        <taxon>Bacillati</taxon>
        <taxon>Chloroflexota</taxon>
        <taxon>Anaerolineae</taxon>
        <taxon>Anaerolineales</taxon>
        <taxon>Anaerolineaceae</taxon>
        <taxon>Pelolinea</taxon>
    </lineage>
</organism>
<evidence type="ECO:0000259" key="13">
    <source>
        <dbReference type="PROSITE" id="PS51918"/>
    </source>
</evidence>
<dbReference type="CDD" id="cd01335">
    <property type="entry name" value="Radical_SAM"/>
    <property type="match status" value="1"/>
</dbReference>
<evidence type="ECO:0000256" key="8">
    <source>
        <dbReference type="ARBA" id="ARBA00022694"/>
    </source>
</evidence>